<dbReference type="AlphaFoldDB" id="U5E724"/>
<sequence>MTEVAVLTRRLAADAEPADPLLAGRRAAVLARESTRGGDCHETESLLRQAIEHFTVAGDEDRRQIALGRLGVHLCRHGDPAEATALLRASRAQLGASTDPAVRVGADLRLSGGLLDLYDRGLLTDDDAAELPELLDHATAEAAASGDDSLIGDVAKQRMYLSENNSRIEDAETAARAACSAYRRARLPFRAATTLYYLAGIRRAAAEFDAALTLLDEVVPLLDADTAEGFRLAVYRRRGELLLRLDRPAEAVGELLTALAIAKSADPHEVPYTQWDLAAAYRATGQLLDAAELAEAAIAALDAAEAGAPARNCRYLLAGLHRSLHEHDQALAVYEAIIEFDRSVEDLGDEAYVLAETADLLDTLDRDAEAAERYRLAAEVAARVDDPIRVVYCRYSAAMSLHWSGDSAGAVAAIDPADTALAELAATGPDAELLSWHRARLDQNAARILHAAGRLPDALPRAEAAAAGFRAIDALDRAVRADYDHARILLGLDRAAEAEKVLAAAITDVDDTHPAYGALTGLLAETRSTLS</sequence>
<dbReference type="Proteomes" id="UP000017048">
    <property type="component" value="Unassembled WGS sequence"/>
</dbReference>
<dbReference type="Gene3D" id="1.25.40.10">
    <property type="entry name" value="Tetratricopeptide repeat domain"/>
    <property type="match status" value="2"/>
</dbReference>
<protein>
    <recommendedName>
        <fullName evidence="3">MalT-like TPR region domain-containing protein</fullName>
    </recommendedName>
</protein>
<dbReference type="eggNOG" id="COG0457">
    <property type="taxonomic scope" value="Bacteria"/>
</dbReference>
<gene>
    <name evidence="1" type="ORF">NCAST_17_00570</name>
</gene>
<dbReference type="EMBL" id="BAFO02000017">
    <property type="protein sequence ID" value="GAD83075.1"/>
    <property type="molecule type" value="Genomic_DNA"/>
</dbReference>
<reference evidence="1 2" key="1">
    <citation type="journal article" date="2014" name="BMC Genomics">
        <title>Genome based analysis of type-I polyketide synthase and nonribosomal peptide synthetase gene clusters in seven strains of five representative Nocardia species.</title>
        <authorList>
            <person name="Komaki H."/>
            <person name="Ichikawa N."/>
            <person name="Hosoyama A."/>
            <person name="Takahashi-Nakaguchi A."/>
            <person name="Matsuzawa T."/>
            <person name="Suzuki K."/>
            <person name="Fujita N."/>
            <person name="Gonoi T."/>
        </authorList>
    </citation>
    <scope>NUCLEOTIDE SEQUENCE [LARGE SCALE GENOMIC DNA]</scope>
    <source>
        <strain evidence="1 2">NBRC 15531</strain>
    </source>
</reference>
<dbReference type="SUPFAM" id="SSF48452">
    <property type="entry name" value="TPR-like"/>
    <property type="match status" value="2"/>
</dbReference>
<evidence type="ECO:0000313" key="1">
    <source>
        <dbReference type="EMBL" id="GAD83075.1"/>
    </source>
</evidence>
<dbReference type="STRING" id="1824.SAMN05444423_101403"/>
<keyword evidence="2" id="KW-1185">Reference proteome</keyword>
<name>U5E724_NOCAS</name>
<proteinExistence type="predicted"/>
<accession>U5E724</accession>
<organism evidence="1 2">
    <name type="scientific">Nocardia asteroides NBRC 15531</name>
    <dbReference type="NCBI Taxonomy" id="1110697"/>
    <lineage>
        <taxon>Bacteria</taxon>
        <taxon>Bacillati</taxon>
        <taxon>Actinomycetota</taxon>
        <taxon>Actinomycetes</taxon>
        <taxon>Mycobacteriales</taxon>
        <taxon>Nocardiaceae</taxon>
        <taxon>Nocardia</taxon>
    </lineage>
</organism>
<dbReference type="RefSeq" id="WP_022565948.1">
    <property type="nucleotide sequence ID" value="NZ_BAFO02000017.1"/>
</dbReference>
<dbReference type="InterPro" id="IPR011990">
    <property type="entry name" value="TPR-like_helical_dom_sf"/>
</dbReference>
<comment type="caution">
    <text evidence="1">The sequence shown here is derived from an EMBL/GenBank/DDBJ whole genome shotgun (WGS) entry which is preliminary data.</text>
</comment>
<evidence type="ECO:0000313" key="2">
    <source>
        <dbReference type="Proteomes" id="UP000017048"/>
    </source>
</evidence>
<evidence type="ECO:0008006" key="3">
    <source>
        <dbReference type="Google" id="ProtNLM"/>
    </source>
</evidence>